<evidence type="ECO:0000256" key="2">
    <source>
        <dbReference type="ARBA" id="ARBA00023010"/>
    </source>
</evidence>
<keyword evidence="6" id="KW-1185">Reference proteome</keyword>
<dbReference type="PROSITE" id="PS51196">
    <property type="entry name" value="SECA_MOTOR_DEAD"/>
    <property type="match status" value="1"/>
</dbReference>
<dbReference type="PRINTS" id="PR00906">
    <property type="entry name" value="SECA"/>
</dbReference>
<dbReference type="InterPro" id="IPR011130">
    <property type="entry name" value="SecA_preprotein_X-link_dom"/>
</dbReference>
<feature type="non-terminal residue" evidence="5">
    <location>
        <position position="674"/>
    </location>
</feature>
<dbReference type="PANTHER" id="PTHR30612:SF0">
    <property type="entry name" value="CHLOROPLAST PROTEIN-TRANSPORTING ATPASE"/>
    <property type="match status" value="1"/>
</dbReference>
<dbReference type="SMART" id="SM00957">
    <property type="entry name" value="SecA_DEAD"/>
    <property type="match status" value="1"/>
</dbReference>
<dbReference type="Gene3D" id="3.90.1440.10">
    <property type="entry name" value="SecA, preprotein cross-linking domain"/>
    <property type="match status" value="1"/>
</dbReference>
<protein>
    <submittedName>
        <fullName evidence="5">Uncharacterized protein</fullName>
    </submittedName>
</protein>
<name>A0EBV5_PARTE</name>
<dbReference type="HOGENOM" id="CLU_407983_0_0_1"/>
<dbReference type="OrthoDB" id="7553586at2759"/>
<dbReference type="GeneID" id="5045954"/>
<feature type="domain" description="SecA family profile" evidence="4">
    <location>
        <begin position="161"/>
        <end position="674"/>
    </location>
</feature>
<gene>
    <name evidence="5" type="ORF">GSPATT00025507001</name>
</gene>
<reference evidence="5 6" key="1">
    <citation type="journal article" date="2006" name="Nature">
        <title>Global trends of whole-genome duplications revealed by the ciliate Paramecium tetraurelia.</title>
        <authorList>
            <consortium name="Genoscope"/>
            <person name="Aury J.-M."/>
            <person name="Jaillon O."/>
            <person name="Duret L."/>
            <person name="Noel B."/>
            <person name="Jubin C."/>
            <person name="Porcel B.M."/>
            <person name="Segurens B."/>
            <person name="Daubin V."/>
            <person name="Anthouard V."/>
            <person name="Aiach N."/>
            <person name="Arnaiz O."/>
            <person name="Billaut A."/>
            <person name="Beisson J."/>
            <person name="Blanc I."/>
            <person name="Bouhouche K."/>
            <person name="Camara F."/>
            <person name="Duharcourt S."/>
            <person name="Guigo R."/>
            <person name="Gogendeau D."/>
            <person name="Katinka M."/>
            <person name="Keller A.-M."/>
            <person name="Kissmehl R."/>
            <person name="Klotz C."/>
            <person name="Koll F."/>
            <person name="Le Moue A."/>
            <person name="Lepere C."/>
            <person name="Malinsky S."/>
            <person name="Nowacki M."/>
            <person name="Nowak J.K."/>
            <person name="Plattner H."/>
            <person name="Poulain J."/>
            <person name="Ruiz F."/>
            <person name="Serrano V."/>
            <person name="Zagulski M."/>
            <person name="Dessen P."/>
            <person name="Betermier M."/>
            <person name="Weissenbach J."/>
            <person name="Scarpelli C."/>
            <person name="Schachter V."/>
            <person name="Sperling L."/>
            <person name="Meyer E."/>
            <person name="Cohen J."/>
            <person name="Wincker P."/>
        </authorList>
    </citation>
    <scope>NUCLEOTIDE SEQUENCE [LARGE SCALE GENOMIC DNA]</scope>
    <source>
        <strain evidence="5 6">Stock d4-2</strain>
    </source>
</reference>
<dbReference type="InParanoid" id="A0EBV5"/>
<dbReference type="Pfam" id="PF07517">
    <property type="entry name" value="SecA_DEAD"/>
    <property type="match status" value="1"/>
</dbReference>
<dbReference type="eggNOG" id="ENOG502QS7I">
    <property type="taxonomic scope" value="Eukaryota"/>
</dbReference>
<dbReference type="EMBL" id="CT868669">
    <property type="protein sequence ID" value="CAK92772.1"/>
    <property type="molecule type" value="Genomic_DNA"/>
</dbReference>
<dbReference type="RefSeq" id="XP_001460169.1">
    <property type="nucleotide sequence ID" value="XM_001460132.1"/>
</dbReference>
<dbReference type="AlphaFoldDB" id="A0EBV5"/>
<proteinExistence type="predicted"/>
<dbReference type="InterPro" id="IPR014001">
    <property type="entry name" value="Helicase_ATP-bd"/>
</dbReference>
<dbReference type="InterPro" id="IPR036670">
    <property type="entry name" value="SecA_X-link_sf"/>
</dbReference>
<dbReference type="Gene3D" id="3.40.50.300">
    <property type="entry name" value="P-loop containing nucleotide triphosphate hydrolases"/>
    <property type="match status" value="2"/>
</dbReference>
<keyword evidence="1" id="KW-0813">Transport</keyword>
<evidence type="ECO:0000313" key="6">
    <source>
        <dbReference type="Proteomes" id="UP000000600"/>
    </source>
</evidence>
<organism evidence="5 6">
    <name type="scientific">Paramecium tetraurelia</name>
    <dbReference type="NCBI Taxonomy" id="5888"/>
    <lineage>
        <taxon>Eukaryota</taxon>
        <taxon>Sar</taxon>
        <taxon>Alveolata</taxon>
        <taxon>Ciliophora</taxon>
        <taxon>Intramacronucleata</taxon>
        <taxon>Oligohymenophorea</taxon>
        <taxon>Peniculida</taxon>
        <taxon>Parameciidae</taxon>
        <taxon>Paramecium</taxon>
    </lineage>
</organism>
<dbReference type="KEGG" id="ptm:GSPATT00025507001"/>
<dbReference type="PANTHER" id="PTHR30612">
    <property type="entry name" value="SECA INNER MEMBRANE COMPONENT OF SEC PROTEIN SECRETION SYSTEM"/>
    <property type="match status" value="1"/>
</dbReference>
<evidence type="ECO:0000256" key="1">
    <source>
        <dbReference type="ARBA" id="ARBA00022927"/>
    </source>
</evidence>
<dbReference type="InterPro" id="IPR000185">
    <property type="entry name" value="SecA"/>
</dbReference>
<dbReference type="STRING" id="5888.A0EBV5"/>
<dbReference type="GO" id="GO:0017038">
    <property type="term" value="P:protein import"/>
    <property type="evidence" value="ECO:0007669"/>
    <property type="project" value="InterPro"/>
</dbReference>
<dbReference type="GO" id="GO:0006605">
    <property type="term" value="P:protein targeting"/>
    <property type="evidence" value="ECO:0007669"/>
    <property type="project" value="InterPro"/>
</dbReference>
<dbReference type="InterPro" id="IPR014018">
    <property type="entry name" value="SecA_motor_DEAD"/>
</dbReference>
<evidence type="ECO:0000259" key="3">
    <source>
        <dbReference type="PROSITE" id="PS51192"/>
    </source>
</evidence>
<dbReference type="SUPFAM" id="SSF52540">
    <property type="entry name" value="P-loop containing nucleoside triphosphate hydrolases"/>
    <property type="match status" value="1"/>
</dbReference>
<feature type="domain" description="Helicase ATP-binding" evidence="3">
    <location>
        <begin position="257"/>
        <end position="419"/>
    </location>
</feature>
<dbReference type="InterPro" id="IPR027417">
    <property type="entry name" value="P-loop_NTPase"/>
</dbReference>
<keyword evidence="2" id="KW-0811">Translocation</keyword>
<dbReference type="GO" id="GO:0006886">
    <property type="term" value="P:intracellular protein transport"/>
    <property type="evidence" value="ECO:0007669"/>
    <property type="project" value="InterPro"/>
</dbReference>
<dbReference type="Proteomes" id="UP000000600">
    <property type="component" value="Unassembled WGS sequence"/>
</dbReference>
<sequence length="674" mass="79030">MLQSMQNSNWSANDNKIIQMLTTQLGLTQIQKSIIVTQLQKIKSAEKVIDCFMKQNKDFQELQEIIQQEITNQMKVQNQNNRQKGQWNQYELIKLKNKLSKSMKSIEESDCLFQYIQQNYDQEILNKILYYEFKTVKEFLQQIQRVGEISRPNSQIQFNENQQIKKKQGYSICQENKQIQDLFLEFYSLNNRNNKQIEKQLIQLYNSLENQQQNSQIYDFKICPQLEYEELLNLCNLVKQHFSYYPRPVQLLSVIELYNHDDKQGRLSEIYTGEGKTLIVAMLAILLCKKRKLNVDIVTSSPVLAIRDAKELASFYESFSISVAHNISEPNTEQNEGMLPCYKSQVIYGDPHSFQADILRHQYQELGTMGNRKQGYIIVDEVDSMLIDGNRNKTLLSSPIPGMLDLTKVLRLIWDEICKVEPNLSTDNKVMIVDGDNNYYSMDLVEYVEQTLEKQIKDALENQIPNFRLDYIKFMKKRWIESAIQAKFLFHEKQHYLIDNNKVRIIDYLNTGVVQKENTQWQNGLHQFIQFKHNLSISSLRISTNFMSNISFFKSYKNQLLGLTGTLGSSVTQNLLAKKYNIDFVFIPPYKKRILREEPGIAVFGENEWFEEIYKAVSYQIEKKRAVLIINKTINDVEKIQAYLTNFNFKSTTYVDNSQEIQKEIGPNTIIIAT</sequence>
<evidence type="ECO:0000313" key="5">
    <source>
        <dbReference type="EMBL" id="CAK92772.1"/>
    </source>
</evidence>
<dbReference type="FunFam" id="3.90.1440.10:FF:000008">
    <property type="entry name" value="Uncharacterized protein"/>
    <property type="match status" value="1"/>
</dbReference>
<dbReference type="SUPFAM" id="SSF81767">
    <property type="entry name" value="Pre-protein crosslinking domain of SecA"/>
    <property type="match status" value="1"/>
</dbReference>
<dbReference type="GO" id="GO:0005524">
    <property type="term" value="F:ATP binding"/>
    <property type="evidence" value="ECO:0000318"/>
    <property type="project" value="GO_Central"/>
</dbReference>
<dbReference type="Pfam" id="PF01043">
    <property type="entry name" value="SecA_PP_bind"/>
    <property type="match status" value="1"/>
</dbReference>
<keyword evidence="1" id="KW-0653">Protein transport</keyword>
<dbReference type="InterPro" id="IPR011115">
    <property type="entry name" value="SecA_DEAD"/>
</dbReference>
<dbReference type="PROSITE" id="PS51192">
    <property type="entry name" value="HELICASE_ATP_BIND_1"/>
    <property type="match status" value="1"/>
</dbReference>
<dbReference type="GO" id="GO:0016020">
    <property type="term" value="C:membrane"/>
    <property type="evidence" value="ECO:0007669"/>
    <property type="project" value="InterPro"/>
</dbReference>
<accession>A0EBV5</accession>
<evidence type="ECO:0000259" key="4">
    <source>
        <dbReference type="PROSITE" id="PS51196"/>
    </source>
</evidence>